<keyword evidence="3" id="KW-1185">Reference proteome</keyword>
<evidence type="ECO:0000256" key="1">
    <source>
        <dbReference type="SAM" id="MobiDB-lite"/>
    </source>
</evidence>
<reference evidence="3" key="1">
    <citation type="submission" date="2016-06" db="EMBL/GenBank/DDBJ databases">
        <title>Parallel loss of symbiosis genes in relatives of nitrogen-fixing non-legume Parasponia.</title>
        <authorList>
            <person name="Van Velzen R."/>
            <person name="Holmer R."/>
            <person name="Bu F."/>
            <person name="Rutten L."/>
            <person name="Van Zeijl A."/>
            <person name="Liu W."/>
            <person name="Santuari L."/>
            <person name="Cao Q."/>
            <person name="Sharma T."/>
            <person name="Shen D."/>
            <person name="Roswanjaya Y."/>
            <person name="Wardhani T."/>
            <person name="Kalhor M.S."/>
            <person name="Jansen J."/>
            <person name="Van den Hoogen J."/>
            <person name="Gungor B."/>
            <person name="Hartog M."/>
            <person name="Hontelez J."/>
            <person name="Verver J."/>
            <person name="Yang W.-C."/>
            <person name="Schijlen E."/>
            <person name="Repin R."/>
            <person name="Schilthuizen M."/>
            <person name="Schranz E."/>
            <person name="Heidstra R."/>
            <person name="Miyata K."/>
            <person name="Fedorova E."/>
            <person name="Kohlen W."/>
            <person name="Bisseling T."/>
            <person name="Smit S."/>
            <person name="Geurts R."/>
        </authorList>
    </citation>
    <scope>NUCLEOTIDE SEQUENCE [LARGE SCALE GENOMIC DNA]</scope>
    <source>
        <strain evidence="3">cv. RG33-2</strain>
    </source>
</reference>
<comment type="caution">
    <text evidence="2">The sequence shown here is derived from an EMBL/GenBank/DDBJ whole genome shotgun (WGS) entry which is preliminary data.</text>
</comment>
<dbReference type="InParanoid" id="A0A2P5G060"/>
<dbReference type="PANTHER" id="PTHR46201">
    <property type="entry name" value="PHD FINGER PROTEIN MALE MEIOCYTE DEATH 1-RELATED"/>
    <property type="match status" value="1"/>
</dbReference>
<dbReference type="PANTHER" id="PTHR46201:SF3">
    <property type="entry name" value="OS01G0877500 PROTEIN"/>
    <property type="match status" value="1"/>
</dbReference>
<gene>
    <name evidence="2" type="ORF">TorRG33x02_006310</name>
</gene>
<feature type="region of interest" description="Disordered" evidence="1">
    <location>
        <begin position="1"/>
        <end position="38"/>
    </location>
</feature>
<evidence type="ECO:0000313" key="2">
    <source>
        <dbReference type="EMBL" id="POO03426.1"/>
    </source>
</evidence>
<dbReference type="EMBL" id="JXTC01000002">
    <property type="protein sequence ID" value="POO03426.1"/>
    <property type="molecule type" value="Genomic_DNA"/>
</dbReference>
<dbReference type="Proteomes" id="UP000237000">
    <property type="component" value="Unassembled WGS sequence"/>
</dbReference>
<proteinExistence type="predicted"/>
<protein>
    <submittedName>
        <fullName evidence="2">Uncharacterized protein</fullName>
    </submittedName>
</protein>
<dbReference type="AlphaFoldDB" id="A0A2P5G060"/>
<dbReference type="STRING" id="63057.A0A2P5G060"/>
<accession>A0A2P5G060</accession>
<dbReference type="OrthoDB" id="1586337at2759"/>
<name>A0A2P5G060_TREOI</name>
<evidence type="ECO:0000313" key="3">
    <source>
        <dbReference type="Proteomes" id="UP000237000"/>
    </source>
</evidence>
<sequence>MSGSPKRCHEESENCQYPHEGVEEEEEEGVETQNDGYGVSTTHLNCKNFKPELHNKRVDLILRRNGEYEETNQKESVAEKRGRRFEKELDGGMEVDHYGIQPRKKMQRSKGFPHVRFCADINRVNYSMAKISRQPSSIASRVLGVSFLYVPLKLLAITGKAEALSIVSHPRSFTETSRATPVSRPPTAMVVNARPLKRMKSRVTADLYDFLTFPSSVSSFASGPFRTNVRAFLSKHAILPPPSSLFPHLLTSQILFRVGDLDSPDSLARVVCLDIIEEDVAISRSIYCDQCRVVGE</sequence>
<organism evidence="2 3">
    <name type="scientific">Trema orientale</name>
    <name type="common">Charcoal tree</name>
    <name type="synonym">Celtis orientalis</name>
    <dbReference type="NCBI Taxonomy" id="63057"/>
    <lineage>
        <taxon>Eukaryota</taxon>
        <taxon>Viridiplantae</taxon>
        <taxon>Streptophyta</taxon>
        <taxon>Embryophyta</taxon>
        <taxon>Tracheophyta</taxon>
        <taxon>Spermatophyta</taxon>
        <taxon>Magnoliopsida</taxon>
        <taxon>eudicotyledons</taxon>
        <taxon>Gunneridae</taxon>
        <taxon>Pentapetalae</taxon>
        <taxon>rosids</taxon>
        <taxon>fabids</taxon>
        <taxon>Rosales</taxon>
        <taxon>Cannabaceae</taxon>
        <taxon>Trema</taxon>
    </lineage>
</organism>